<dbReference type="Pfam" id="PF03649">
    <property type="entry name" value="UPF0014"/>
    <property type="match status" value="1"/>
</dbReference>
<dbReference type="STRING" id="1123397.SAMN05660831_02537"/>
<evidence type="ECO:0000313" key="8">
    <source>
        <dbReference type="Proteomes" id="UP000198611"/>
    </source>
</evidence>
<dbReference type="AlphaFoldDB" id="A0A1I1W092"/>
<evidence type="ECO:0000256" key="5">
    <source>
        <dbReference type="ARBA" id="ARBA00023136"/>
    </source>
</evidence>
<feature type="transmembrane region" description="Helical" evidence="6">
    <location>
        <begin position="186"/>
        <end position="205"/>
    </location>
</feature>
<gene>
    <name evidence="7" type="ORF">SAMN05660831_02537</name>
</gene>
<dbReference type="Proteomes" id="UP000198611">
    <property type="component" value="Unassembled WGS sequence"/>
</dbReference>
<dbReference type="PANTHER" id="PTHR30028:SF0">
    <property type="entry name" value="PROTEIN ALUMINUM SENSITIVE 3"/>
    <property type="match status" value="1"/>
</dbReference>
<name>A0A1I1W092_9GAMM</name>
<feature type="transmembrane region" description="Helical" evidence="6">
    <location>
        <begin position="94"/>
        <end position="118"/>
    </location>
</feature>
<dbReference type="RefSeq" id="WP_093429145.1">
    <property type="nucleotide sequence ID" value="NZ_FOMJ01000011.1"/>
</dbReference>
<evidence type="ECO:0000256" key="1">
    <source>
        <dbReference type="ARBA" id="ARBA00004141"/>
    </source>
</evidence>
<organism evidence="7 8">
    <name type="scientific">Thiohalospira halophila DSM 15071</name>
    <dbReference type="NCBI Taxonomy" id="1123397"/>
    <lineage>
        <taxon>Bacteria</taxon>
        <taxon>Pseudomonadati</taxon>
        <taxon>Pseudomonadota</taxon>
        <taxon>Gammaproteobacteria</taxon>
        <taxon>Thiohalospirales</taxon>
        <taxon>Thiohalospiraceae</taxon>
        <taxon>Thiohalospira</taxon>
    </lineage>
</organism>
<keyword evidence="8" id="KW-1185">Reference proteome</keyword>
<keyword evidence="3 6" id="KW-0812">Transmembrane</keyword>
<feature type="transmembrane region" description="Helical" evidence="6">
    <location>
        <begin position="39"/>
        <end position="58"/>
    </location>
</feature>
<feature type="transmembrane region" description="Helical" evidence="6">
    <location>
        <begin position="225"/>
        <end position="247"/>
    </location>
</feature>
<accession>A0A1I1W092</accession>
<dbReference type="PANTHER" id="PTHR30028">
    <property type="entry name" value="UPF0014 INNER MEMBRANE PROTEIN YBBM-RELATED"/>
    <property type="match status" value="1"/>
</dbReference>
<dbReference type="OrthoDB" id="9791807at2"/>
<protein>
    <submittedName>
        <fullName evidence="7">Putative ABC transport system permease protein</fullName>
    </submittedName>
</protein>
<dbReference type="InterPro" id="IPR005226">
    <property type="entry name" value="UPF0014_fam"/>
</dbReference>
<dbReference type="GO" id="GO:0005886">
    <property type="term" value="C:plasma membrane"/>
    <property type="evidence" value="ECO:0007669"/>
    <property type="project" value="TreeGrafter"/>
</dbReference>
<keyword evidence="5 6" id="KW-0472">Membrane</keyword>
<evidence type="ECO:0000256" key="2">
    <source>
        <dbReference type="ARBA" id="ARBA00005268"/>
    </source>
</evidence>
<evidence type="ECO:0000256" key="6">
    <source>
        <dbReference type="SAM" id="Phobius"/>
    </source>
</evidence>
<reference evidence="7 8" key="1">
    <citation type="submission" date="2016-10" db="EMBL/GenBank/DDBJ databases">
        <authorList>
            <person name="de Groot N.N."/>
        </authorList>
    </citation>
    <scope>NUCLEOTIDE SEQUENCE [LARGE SCALE GENOMIC DNA]</scope>
    <source>
        <strain evidence="7 8">HL3</strain>
    </source>
</reference>
<sequence length="263" mass="27938">MELIRLTPWDLGLAAGLVLLLAGLSTLLGLGIGRRFVVATLRMAVQLALVGLVLEALFAAATPWWLLPVAGVMLAVAGREVAARQPHRFRGGWGYGLGTLSMFVAAFSVTLLALLAIIQPAPWHAPQYAIPLLGMLLGNTMNGVALGLERLTSAAVEQRAVIEQRLMLGEDRAQALADIRRDAMRVGMVPVINAMAAAGVVSLPGMMTGQILSGTPPAEAVKYQILIMALIAVGTGLGTLVAVALGARRLFDERQRLRLERLR</sequence>
<dbReference type="EMBL" id="FOMJ01000011">
    <property type="protein sequence ID" value="SFD88612.1"/>
    <property type="molecule type" value="Genomic_DNA"/>
</dbReference>
<proteinExistence type="inferred from homology"/>
<evidence type="ECO:0000313" key="7">
    <source>
        <dbReference type="EMBL" id="SFD88612.1"/>
    </source>
</evidence>
<feature type="transmembrane region" description="Helical" evidence="6">
    <location>
        <begin position="12"/>
        <end position="32"/>
    </location>
</feature>
<evidence type="ECO:0000256" key="4">
    <source>
        <dbReference type="ARBA" id="ARBA00022989"/>
    </source>
</evidence>
<keyword evidence="4 6" id="KW-1133">Transmembrane helix</keyword>
<comment type="similarity">
    <text evidence="2">Belongs to the UPF0014 family.</text>
</comment>
<comment type="subcellular location">
    <subcellularLocation>
        <location evidence="1">Membrane</location>
        <topology evidence="1">Multi-pass membrane protein</topology>
    </subcellularLocation>
</comment>
<evidence type="ECO:0000256" key="3">
    <source>
        <dbReference type="ARBA" id="ARBA00022692"/>
    </source>
</evidence>